<dbReference type="EC" id="3.4.14.-" evidence="6"/>
<dbReference type="GO" id="GO:0008239">
    <property type="term" value="F:dipeptidyl-peptidase activity"/>
    <property type="evidence" value="ECO:0007669"/>
    <property type="project" value="UniProtKB-UniRule"/>
</dbReference>
<dbReference type="Gene3D" id="2.40.10.10">
    <property type="entry name" value="Trypsin-like serine proteases"/>
    <property type="match status" value="1"/>
</dbReference>
<dbReference type="EMBL" id="CM001402">
    <property type="protein sequence ID" value="EHO42464.1"/>
    <property type="molecule type" value="Genomic_DNA"/>
</dbReference>
<keyword evidence="6" id="KW-0720">Serine protease</keyword>
<dbReference type="GO" id="GO:0070009">
    <property type="term" value="F:serine-type aminopeptidase activity"/>
    <property type="evidence" value="ECO:0007669"/>
    <property type="project" value="UniProtKB-UniRule"/>
</dbReference>
<evidence type="ECO:0000313" key="8">
    <source>
        <dbReference type="EMBL" id="EHO42464.1"/>
    </source>
</evidence>
<keyword evidence="9" id="KW-1185">Reference proteome</keyword>
<evidence type="ECO:0000256" key="3">
    <source>
        <dbReference type="ARBA" id="ARBA00022670"/>
    </source>
</evidence>
<reference evidence="8 9" key="1">
    <citation type="submission" date="2011-09" db="EMBL/GenBank/DDBJ databases">
        <title>The permanent draft genome of Caldithrix abyssi DSM 13497.</title>
        <authorList>
            <consortium name="US DOE Joint Genome Institute (JGI-PGF)"/>
            <person name="Lucas S."/>
            <person name="Han J."/>
            <person name="Lapidus A."/>
            <person name="Bruce D."/>
            <person name="Goodwin L."/>
            <person name="Pitluck S."/>
            <person name="Peters L."/>
            <person name="Kyrpides N."/>
            <person name="Mavromatis K."/>
            <person name="Ivanova N."/>
            <person name="Mikhailova N."/>
            <person name="Chertkov O."/>
            <person name="Detter J.C."/>
            <person name="Tapia R."/>
            <person name="Han C."/>
            <person name="Land M."/>
            <person name="Hauser L."/>
            <person name="Markowitz V."/>
            <person name="Cheng J.-F."/>
            <person name="Hugenholtz P."/>
            <person name="Woyke T."/>
            <person name="Wu D."/>
            <person name="Spring S."/>
            <person name="Brambilla E."/>
            <person name="Klenk H.-P."/>
            <person name="Eisen J.A."/>
        </authorList>
    </citation>
    <scope>NUCLEOTIDE SEQUENCE [LARGE SCALE GENOMIC DNA]</scope>
    <source>
        <strain evidence="8 9">DSM 13497</strain>
    </source>
</reference>
<reference evidence="7 10" key="2">
    <citation type="submission" date="2016-11" db="EMBL/GenBank/DDBJ databases">
        <title>Genomic analysis of Caldithrix abyssi and proposal of a novel bacterial phylum Caldithrichaeota.</title>
        <authorList>
            <person name="Kublanov I."/>
            <person name="Sigalova O."/>
            <person name="Gavrilov S."/>
            <person name="Lebedinsky A."/>
            <person name="Ivanova N."/>
            <person name="Daum C."/>
            <person name="Reddy T."/>
            <person name="Klenk H.P."/>
            <person name="Goker M."/>
            <person name="Reva O."/>
            <person name="Miroshnichenko M."/>
            <person name="Kyprides N."/>
            <person name="Woyke T."/>
            <person name="Gelfand M."/>
        </authorList>
    </citation>
    <scope>NUCLEOTIDE SEQUENCE [LARGE SCALE GENOMIC DNA]</scope>
    <source>
        <strain evidence="7 10">LF13</strain>
    </source>
</reference>
<evidence type="ECO:0000256" key="2">
    <source>
        <dbReference type="ARBA" id="ARBA00022438"/>
    </source>
</evidence>
<keyword evidence="5 6" id="KW-0378">Hydrolase</keyword>
<dbReference type="Pfam" id="PF10459">
    <property type="entry name" value="Peptidase_S46"/>
    <property type="match status" value="1"/>
</dbReference>
<sequence length="713" mass="82504" precursor="true">MKQVFIFTLLLLTFSFGLKADEGMWLLNQLNQLGLEEKGLQMEEAEIYSPGEISLANAVVNLGRASAELVSSDGLILTNHHVAFGAVQRASTGGTDYLTNGFLAKTRDEEIPAPGYVARILLEMKDVTADVLKGMDQINDPVKRMRAIERRIKEMEEAVEQEREDYDARIASMFSGKQYILFKYQRFEDVRMVFIPPRAIGNYGGDVDNWMWPRHTGDFSFLRIYMSPDGRGAKYSEDNVPFQPKRWIKIAQEPLKAGDFTFIIGFPGRTNRYSTSFYVDFYQNKYYPLLINEFQDVINMLDEIGKQSKELQIKAVGTTKWLNNSLKNYQGNLEGMQRIKLLQQKKALEEKVQEFISSDENLKRQYGDLLNRFEQEFQKSIRSYDRDFFLSYFRFLAGTIPSVANSIYGVAYERAKPAEEREPSFSEKDVQRSIQRLQYRYMSFAPEIDKALLKRMLLKFKNFPPEQRIQGLDFIFTDYKSIDDFLEHAYASTRLTDVDYARSLFSKSLEELNQMDDPFIRMARALQPEFDKIRKEKEENKALMQELSKQWIEVLMAYEKRPFYPDANGTIRFTYGNVAGYTPRDAVWYKPFTTLTGVMEKETGEWPFIVPEKLKELYAKKDYGQWIDPELKDVPVAFLNECDITGGNSGSPVFNAKGELVGIAFDGNWEALTGDWQFADGIQRAINVYIRYVLFITEKFAGANHILQEMGIK</sequence>
<comment type="similarity">
    <text evidence="1 6">Belongs to the peptidase S46 family.</text>
</comment>
<protein>
    <recommendedName>
        <fullName evidence="6">Dipeptidyl-peptidase</fullName>
        <ecNumber evidence="6">3.4.14.-</ecNumber>
    </recommendedName>
</protein>
<dbReference type="InterPro" id="IPR043504">
    <property type="entry name" value="Peptidase_S1_PA_chymotrypsin"/>
</dbReference>
<dbReference type="MEROPS" id="S46.003"/>
<accession>H1XRX1</accession>
<dbReference type="eggNOG" id="COG0265">
    <property type="taxonomic scope" value="Bacteria"/>
</dbReference>
<evidence type="ECO:0000256" key="5">
    <source>
        <dbReference type="ARBA" id="ARBA00022801"/>
    </source>
</evidence>
<organism evidence="8 9">
    <name type="scientific">Caldithrix abyssi DSM 13497</name>
    <dbReference type="NCBI Taxonomy" id="880073"/>
    <lineage>
        <taxon>Bacteria</taxon>
        <taxon>Pseudomonadati</taxon>
        <taxon>Calditrichota</taxon>
        <taxon>Calditrichia</taxon>
        <taxon>Calditrichales</taxon>
        <taxon>Calditrichaceae</taxon>
        <taxon>Caldithrix</taxon>
    </lineage>
</organism>
<evidence type="ECO:0000313" key="9">
    <source>
        <dbReference type="Proteomes" id="UP000004671"/>
    </source>
</evidence>
<name>H1XRX1_CALAY</name>
<dbReference type="HOGENOM" id="CLU_013776_0_0_0"/>
<dbReference type="Proteomes" id="UP000183868">
    <property type="component" value="Chromosome"/>
</dbReference>
<evidence type="ECO:0000313" key="7">
    <source>
        <dbReference type="EMBL" id="APF18459.1"/>
    </source>
</evidence>
<dbReference type="PaxDb" id="880073-Calab_2857"/>
<gene>
    <name evidence="7" type="ORF">Cabys_1710</name>
    <name evidence="8" type="ORF">Calab_2857</name>
</gene>
<proteinExistence type="inferred from homology"/>
<evidence type="ECO:0000256" key="4">
    <source>
        <dbReference type="ARBA" id="ARBA00022729"/>
    </source>
</evidence>
<comment type="function">
    <text evidence="6">Catalyzes the removal of dipeptides from the N-terminus of oligopeptides.</text>
</comment>
<dbReference type="GO" id="GO:0006508">
    <property type="term" value="P:proteolysis"/>
    <property type="evidence" value="ECO:0007669"/>
    <property type="project" value="UniProtKB-KW"/>
</dbReference>
<dbReference type="EMBL" id="CP018099">
    <property type="protein sequence ID" value="APF18459.1"/>
    <property type="molecule type" value="Genomic_DNA"/>
</dbReference>
<dbReference type="RefSeq" id="WP_006929805.1">
    <property type="nucleotide sequence ID" value="NZ_CM001402.1"/>
</dbReference>
<dbReference type="InParanoid" id="H1XRX1"/>
<dbReference type="STRING" id="880073.Cabys_1710"/>
<evidence type="ECO:0000256" key="1">
    <source>
        <dbReference type="ARBA" id="ARBA00010491"/>
    </source>
</evidence>
<dbReference type="KEGG" id="caby:Cabys_1710"/>
<dbReference type="Proteomes" id="UP000004671">
    <property type="component" value="Chromosome"/>
</dbReference>
<dbReference type="PANTHER" id="PTHR38469:SF1">
    <property type="entry name" value="PERIPLASMIC PEPTIDASE SUBFAMILY S1B"/>
    <property type="match status" value="1"/>
</dbReference>
<evidence type="ECO:0000313" key="10">
    <source>
        <dbReference type="Proteomes" id="UP000183868"/>
    </source>
</evidence>
<dbReference type="SUPFAM" id="SSF50494">
    <property type="entry name" value="Trypsin-like serine proteases"/>
    <property type="match status" value="1"/>
</dbReference>
<dbReference type="InterPro" id="IPR019500">
    <property type="entry name" value="Pep_S46"/>
</dbReference>
<dbReference type="OrthoDB" id="9805367at2"/>
<keyword evidence="3 6" id="KW-0645">Protease</keyword>
<dbReference type="PANTHER" id="PTHR38469">
    <property type="entry name" value="PERIPLASMIC PEPTIDASE SUBFAMILY S1B"/>
    <property type="match status" value="1"/>
</dbReference>
<keyword evidence="4" id="KW-0732">Signal</keyword>
<dbReference type="AlphaFoldDB" id="H1XRX1"/>
<dbReference type="InterPro" id="IPR009003">
    <property type="entry name" value="Peptidase_S1_PA"/>
</dbReference>
<dbReference type="GO" id="GO:0043171">
    <property type="term" value="P:peptide catabolic process"/>
    <property type="evidence" value="ECO:0007669"/>
    <property type="project" value="UniProtKB-UniRule"/>
</dbReference>
<evidence type="ECO:0000256" key="6">
    <source>
        <dbReference type="RuleBase" id="RU366067"/>
    </source>
</evidence>
<keyword evidence="2 6" id="KW-0031">Aminopeptidase</keyword>